<dbReference type="SUPFAM" id="SSF48371">
    <property type="entry name" value="ARM repeat"/>
    <property type="match status" value="1"/>
</dbReference>
<feature type="binding site" evidence="10">
    <location>
        <position position="194"/>
    </location>
    <ligand>
        <name>UDP-N-acetyl-alpha-D-glucosamine</name>
        <dbReference type="ChEBI" id="CHEBI:57705"/>
    </ligand>
</feature>
<keyword evidence="2 10" id="KW-0132">Cell division</keyword>
<evidence type="ECO:0000256" key="4">
    <source>
        <dbReference type="ARBA" id="ARBA00022679"/>
    </source>
</evidence>
<dbReference type="InterPro" id="IPR004276">
    <property type="entry name" value="GlycoTrans_28_N"/>
</dbReference>
<dbReference type="UniPathway" id="UPA00219"/>
<dbReference type="EMBL" id="DSTK01000044">
    <property type="protein sequence ID" value="HFK98886.1"/>
    <property type="molecule type" value="Genomic_DNA"/>
</dbReference>
<accession>A0A832EEX8</accession>
<proteinExistence type="inferred from homology"/>
<dbReference type="GO" id="GO:0005886">
    <property type="term" value="C:plasma membrane"/>
    <property type="evidence" value="ECO:0007669"/>
    <property type="project" value="UniProtKB-SubCell"/>
</dbReference>
<evidence type="ECO:0000256" key="9">
    <source>
        <dbReference type="ARBA" id="ARBA00023316"/>
    </source>
</evidence>
<comment type="subcellular location">
    <subcellularLocation>
        <location evidence="10">Cell membrane</location>
        <topology evidence="10">Peripheral membrane protein</topology>
        <orientation evidence="10">Cytoplasmic side</orientation>
    </subcellularLocation>
</comment>
<comment type="caution">
    <text evidence="14">The sequence shown here is derived from an EMBL/GenBank/DDBJ whole genome shotgun (WGS) entry which is preliminary data.</text>
</comment>
<comment type="caution">
    <text evidence="10">Lacks conserved residue(s) required for the propagation of feature annotation.</text>
</comment>
<evidence type="ECO:0000256" key="2">
    <source>
        <dbReference type="ARBA" id="ARBA00022618"/>
    </source>
</evidence>
<evidence type="ECO:0000259" key="12">
    <source>
        <dbReference type="Pfam" id="PF03033"/>
    </source>
</evidence>
<organism evidence="14">
    <name type="scientific">Desulfacinum infernum</name>
    <dbReference type="NCBI Taxonomy" id="35837"/>
    <lineage>
        <taxon>Bacteria</taxon>
        <taxon>Pseudomonadati</taxon>
        <taxon>Thermodesulfobacteriota</taxon>
        <taxon>Syntrophobacteria</taxon>
        <taxon>Syntrophobacterales</taxon>
        <taxon>Syntrophobacteraceae</taxon>
        <taxon>Desulfacinum</taxon>
    </lineage>
</organism>
<evidence type="ECO:0000256" key="11">
    <source>
        <dbReference type="SAM" id="Phobius"/>
    </source>
</evidence>
<reference evidence="14" key="1">
    <citation type="journal article" date="2020" name="mSystems">
        <title>Genome- and Community-Level Interaction Insights into Carbon Utilization and Element Cycling Functions of Hydrothermarchaeota in Hydrothermal Sediment.</title>
        <authorList>
            <person name="Zhou Z."/>
            <person name="Liu Y."/>
            <person name="Xu W."/>
            <person name="Pan J."/>
            <person name="Luo Z.H."/>
            <person name="Li M."/>
        </authorList>
    </citation>
    <scope>NUCLEOTIDE SEQUENCE [LARGE SCALE GENOMIC DNA]</scope>
    <source>
        <strain evidence="14">SpSt-456</strain>
    </source>
</reference>
<evidence type="ECO:0000256" key="8">
    <source>
        <dbReference type="ARBA" id="ARBA00023306"/>
    </source>
</evidence>
<dbReference type="Gene3D" id="1.25.10.10">
    <property type="entry name" value="Leucine-rich Repeat Variant"/>
    <property type="match status" value="1"/>
</dbReference>
<dbReference type="InterPro" id="IPR016024">
    <property type="entry name" value="ARM-type_fold"/>
</dbReference>
<feature type="binding site" evidence="10">
    <location>
        <begin position="73"/>
        <end position="75"/>
    </location>
    <ligand>
        <name>UDP-N-acetyl-alpha-D-glucosamine</name>
        <dbReference type="ChEBI" id="CHEBI:57705"/>
    </ligand>
</feature>
<keyword evidence="3 10" id="KW-0328">Glycosyltransferase</keyword>
<protein>
    <recommendedName>
        <fullName evidence="10">UDP-N-acetylglucosamine--N-acetylmuramyl-(pentapeptide) pyrophosphoryl-undecaprenol N-acetylglucosamine transferase</fullName>
        <ecNumber evidence="10">2.4.1.227</ecNumber>
    </recommendedName>
    <alternativeName>
        <fullName evidence="10">Undecaprenyl-PP-MurNAc-pentapeptide-UDPGlcNAc GlcNAc transferase</fullName>
    </alternativeName>
</protein>
<feature type="transmembrane region" description="Helical" evidence="11">
    <location>
        <begin position="29"/>
        <end position="51"/>
    </location>
</feature>
<keyword evidence="8 10" id="KW-0131">Cell cycle</keyword>
<dbReference type="Gene3D" id="3.40.50.2000">
    <property type="entry name" value="Glycogen Phosphorylase B"/>
    <property type="match status" value="2"/>
</dbReference>
<feature type="transmembrane region" description="Helical" evidence="11">
    <location>
        <begin position="165"/>
        <end position="190"/>
    </location>
</feature>
<dbReference type="GO" id="GO:0009252">
    <property type="term" value="P:peptidoglycan biosynthetic process"/>
    <property type="evidence" value="ECO:0007669"/>
    <property type="project" value="UniProtKB-UniRule"/>
</dbReference>
<dbReference type="GO" id="GO:0050511">
    <property type="term" value="F:undecaprenyldiphospho-muramoylpentapeptide beta-N-acetylglucosaminyltransferase activity"/>
    <property type="evidence" value="ECO:0007669"/>
    <property type="project" value="UniProtKB-UniRule"/>
</dbReference>
<keyword evidence="1 10" id="KW-1003">Cell membrane</keyword>
<dbReference type="InterPro" id="IPR006009">
    <property type="entry name" value="GlcNAc_MurG"/>
</dbReference>
<evidence type="ECO:0000256" key="6">
    <source>
        <dbReference type="ARBA" id="ARBA00022984"/>
    </source>
</evidence>
<keyword evidence="6 10" id="KW-0573">Peptidoglycan synthesis</keyword>
<comment type="function">
    <text evidence="10">Cell wall formation. Catalyzes the transfer of a GlcNAc subunit on undecaprenyl-pyrophosphoryl-MurNAc-pentapeptide (lipid intermediate I) to form undecaprenyl-pyrophosphoryl-MurNAc-(pentapeptide)GlcNAc (lipid intermediate II).</text>
</comment>
<dbReference type="Pfam" id="PF03033">
    <property type="entry name" value="Glyco_transf_28"/>
    <property type="match status" value="1"/>
</dbReference>
<dbReference type="InterPro" id="IPR007235">
    <property type="entry name" value="Glyco_trans_28_C"/>
</dbReference>
<feature type="binding site" evidence="10">
    <location>
        <position position="381"/>
    </location>
    <ligand>
        <name>UDP-N-acetyl-alpha-D-glucosamine</name>
        <dbReference type="ChEBI" id="CHEBI:57705"/>
    </ligand>
</feature>
<dbReference type="Pfam" id="PF04101">
    <property type="entry name" value="Glyco_tran_28_C"/>
    <property type="match status" value="1"/>
</dbReference>
<keyword evidence="11" id="KW-0812">Transmembrane</keyword>
<dbReference type="SUPFAM" id="SSF53756">
    <property type="entry name" value="UDP-Glycosyltransferase/glycogen phosphorylase"/>
    <property type="match status" value="1"/>
</dbReference>
<feature type="binding site" evidence="10">
    <location>
        <position position="266"/>
    </location>
    <ligand>
        <name>UDP-N-acetyl-alpha-D-glucosamine</name>
        <dbReference type="ChEBI" id="CHEBI:57705"/>
    </ligand>
</feature>
<dbReference type="InterPro" id="IPR011989">
    <property type="entry name" value="ARM-like"/>
</dbReference>
<evidence type="ECO:0000313" key="14">
    <source>
        <dbReference type="EMBL" id="HFK98886.1"/>
    </source>
</evidence>
<dbReference type="AlphaFoldDB" id="A0A832EEX8"/>
<comment type="similarity">
    <text evidence="10">Belongs to the glycosyltransferase 28 family. MurG subfamily.</text>
</comment>
<keyword evidence="5 10" id="KW-0133">Cell shape</keyword>
<name>A0A832EEX8_9BACT</name>
<feature type="domain" description="Glycosyltransferase family 28 N-terminal" evidence="12">
    <location>
        <begin position="66"/>
        <end position="212"/>
    </location>
</feature>
<dbReference type="Pfam" id="PF13646">
    <property type="entry name" value="HEAT_2"/>
    <property type="match status" value="1"/>
</dbReference>
<gene>
    <name evidence="10" type="primary">murG</name>
    <name evidence="14" type="ORF">ENS06_16360</name>
</gene>
<feature type="domain" description="Glycosyl transferase family 28 C-terminal" evidence="13">
    <location>
        <begin position="259"/>
        <end position="446"/>
    </location>
</feature>
<evidence type="ECO:0000259" key="13">
    <source>
        <dbReference type="Pfam" id="PF04101"/>
    </source>
</evidence>
<dbReference type="GO" id="GO:0071555">
    <property type="term" value="P:cell wall organization"/>
    <property type="evidence" value="ECO:0007669"/>
    <property type="project" value="UniProtKB-KW"/>
</dbReference>
<dbReference type="PANTHER" id="PTHR21015">
    <property type="entry name" value="UDP-N-ACETYLGLUCOSAMINE--N-ACETYLMURAMYL-(PENTAPEPTIDE) PYROPHOSPHORYL-UNDECAPRENOL N-ACETYLGLUCOSAMINE TRANSFERASE 1"/>
    <property type="match status" value="1"/>
</dbReference>
<dbReference type="PANTHER" id="PTHR21015:SF22">
    <property type="entry name" value="GLYCOSYLTRANSFERASE"/>
    <property type="match status" value="1"/>
</dbReference>
<keyword evidence="11" id="KW-1133">Transmembrane helix</keyword>
<keyword evidence="9 10" id="KW-0961">Cell wall biogenesis/degradation</keyword>
<dbReference type="GO" id="GO:0005975">
    <property type="term" value="P:carbohydrate metabolic process"/>
    <property type="evidence" value="ECO:0007669"/>
    <property type="project" value="InterPro"/>
</dbReference>
<keyword evidence="7 10" id="KW-0472">Membrane</keyword>
<dbReference type="EC" id="2.4.1.227" evidence="10"/>
<evidence type="ECO:0000256" key="10">
    <source>
        <dbReference type="HAMAP-Rule" id="MF_00033"/>
    </source>
</evidence>
<evidence type="ECO:0000256" key="3">
    <source>
        <dbReference type="ARBA" id="ARBA00022676"/>
    </source>
</evidence>
<dbReference type="GO" id="GO:0008360">
    <property type="term" value="P:regulation of cell shape"/>
    <property type="evidence" value="ECO:0007669"/>
    <property type="project" value="UniProtKB-KW"/>
</dbReference>
<dbReference type="HAMAP" id="MF_00033">
    <property type="entry name" value="MurG"/>
    <property type="match status" value="1"/>
</dbReference>
<comment type="pathway">
    <text evidence="10">Cell wall biogenesis; peptidoglycan biosynthesis.</text>
</comment>
<keyword evidence="4 10" id="KW-0808">Transferase</keyword>
<evidence type="ECO:0000256" key="5">
    <source>
        <dbReference type="ARBA" id="ARBA00022960"/>
    </source>
</evidence>
<comment type="catalytic activity">
    <reaction evidence="10">
        <text>di-trans,octa-cis-undecaprenyl diphospho-N-acetyl-alpha-D-muramoyl-L-alanyl-D-glutamyl-meso-2,6-diaminopimeloyl-D-alanyl-D-alanine + UDP-N-acetyl-alpha-D-glucosamine = di-trans,octa-cis-undecaprenyl diphospho-[N-acetyl-alpha-D-glucosaminyl-(1-&gt;4)]-N-acetyl-alpha-D-muramoyl-L-alanyl-D-glutamyl-meso-2,6-diaminopimeloyl-D-alanyl-D-alanine + UDP + H(+)</text>
        <dbReference type="Rhea" id="RHEA:31227"/>
        <dbReference type="ChEBI" id="CHEBI:15378"/>
        <dbReference type="ChEBI" id="CHEBI:57705"/>
        <dbReference type="ChEBI" id="CHEBI:58223"/>
        <dbReference type="ChEBI" id="CHEBI:61387"/>
        <dbReference type="ChEBI" id="CHEBI:61388"/>
        <dbReference type="EC" id="2.4.1.227"/>
    </reaction>
</comment>
<feature type="transmembrane region" description="Helical" evidence="11">
    <location>
        <begin position="133"/>
        <end position="153"/>
    </location>
</feature>
<evidence type="ECO:0000256" key="7">
    <source>
        <dbReference type="ARBA" id="ARBA00023136"/>
    </source>
</evidence>
<feature type="binding site" evidence="10">
    <location>
        <position position="234"/>
    </location>
    <ligand>
        <name>UDP-N-acetyl-alpha-D-glucosamine</name>
        <dbReference type="ChEBI" id="CHEBI:57705"/>
    </ligand>
</feature>
<sequence length="751" mass="83808">MGRSSRRSGFSGNLVPVFRPRRDRRGSGGALISWLVSVGLFLAAVAAAGWWCARAWRRDLEGPRRVVLTGGGTGGHVNPALAIAEAIKNREPNTRFLYVGVAGKAEAVIVKRAGLPLRFVSSRGLPGLRPSPALLRFLLTWAWGIVQSVAILVRFRPHWIIATGGYVSAPIVTAGVVLRALGIAPVKIFLHEQNSVPGQMNLFLGRYAQRVLLTFPQTLAYFPKNGVVVGYPVRRSILEIPKDEARQRLPFAIPEGRKVVFVFGGSQGARTINRAVVEALSVLAEHRERLFLIHGMGLAASEDYHAVQDTEALLKARYGDEVLASFQDFYYRQDYFHNIAEIYAVSDLVVCRSGAGSLNELARLGKPCLLIPKANLPGDHQVMNARAMKQARAAEVLFEDTVVEDGALRDRIDGVQLAEKILELLADDDKRTEMAQKCRQFFRKQATTRILSELYEDRSVDNGWTAHTLESLPPLLTNTRLLRRLQKAYDADPHHYDPERMAGIAEDLAYYRYRAAALLVHPAWSARNLGVKLIGLTRYQEKAPTLIHMLLDRTPASRVERLFGGDYHQVGFIRRNAVAALMVMNRMDASVEEALMAAMDDPYYEVRAQACRAVSHFGRHLAGKERWLKVLLKKLEDRCFEVTVEAARALGEIGTDGRALEALLNLGEAFHWQVRNAALLGVRRLMERQVIWPCEELLRRLSRFILNAPDFRPHFVIRENFNAVMRLCRRSGAASPEAGSPEAEAVAGKRS</sequence>
<dbReference type="CDD" id="cd03785">
    <property type="entry name" value="GT28_MurG"/>
    <property type="match status" value="1"/>
</dbReference>
<dbReference type="GO" id="GO:0051301">
    <property type="term" value="P:cell division"/>
    <property type="evidence" value="ECO:0007669"/>
    <property type="project" value="UniProtKB-KW"/>
</dbReference>
<evidence type="ECO:0000256" key="1">
    <source>
        <dbReference type="ARBA" id="ARBA00022475"/>
    </source>
</evidence>